<dbReference type="Gene3D" id="3.40.50.1110">
    <property type="entry name" value="SGNH hydrolase"/>
    <property type="match status" value="1"/>
</dbReference>
<dbReference type="RefSeq" id="WP_350281647.1">
    <property type="nucleotide sequence ID" value="NZ_CP158165.1"/>
</dbReference>
<dbReference type="EMBL" id="CP158165">
    <property type="protein sequence ID" value="XBV28905.1"/>
    <property type="molecule type" value="Genomic_DNA"/>
</dbReference>
<feature type="chain" id="PRO_5044009017" description="SGNH hydrolase-type esterase domain-containing protein" evidence="1">
    <location>
        <begin position="27"/>
        <end position="261"/>
    </location>
</feature>
<sequence length="261" mass="28376">MKPNRRQIFTVGAAAAVAASTQAASARTASGQTTAAGSAAAESAFATTTSTTGPYGSGVLGSWAGATRAISTPTQIQHTRDTNGVFMFGDSISVQDGKALAIRLRDRDGSQLAVHNWSSRPTSGAVDALQQWAATYGLPRRILMASGSNDIFDPPKFAAQVARAVSIVGQNRILYWVNIQVVRKSVTSTVQLADQRNSSWLNMQLYDAQEKYPNLRIIRWAEWLWVKPYRLTNYLRDGVHPTVPLGQDARNELIVQSLVQR</sequence>
<reference evidence="2" key="1">
    <citation type="submission" date="2024-06" db="EMBL/GenBank/DDBJ databases">
        <title>Kribbella sp. strain HUAS MG21 genome sequences.</title>
        <authorList>
            <person name="Mo P."/>
        </authorList>
    </citation>
    <scope>NUCLEOTIDE SEQUENCE</scope>
    <source>
        <strain evidence="2">HUAS MG21</strain>
    </source>
</reference>
<gene>
    <name evidence="2" type="ORF">ABN611_16055</name>
</gene>
<proteinExistence type="predicted"/>
<feature type="signal peptide" evidence="1">
    <location>
        <begin position="1"/>
        <end position="26"/>
    </location>
</feature>
<keyword evidence="1" id="KW-0732">Signal</keyword>
<evidence type="ECO:0008006" key="3">
    <source>
        <dbReference type="Google" id="ProtNLM"/>
    </source>
</evidence>
<dbReference type="InterPro" id="IPR036514">
    <property type="entry name" value="SGNH_hydro_sf"/>
</dbReference>
<dbReference type="AlphaFoldDB" id="A0AAU7TQ58"/>
<organism evidence="2">
    <name type="scientific">Kribbella sp. HUAS MG21</name>
    <dbReference type="NCBI Taxonomy" id="3160966"/>
    <lineage>
        <taxon>Bacteria</taxon>
        <taxon>Bacillati</taxon>
        <taxon>Actinomycetota</taxon>
        <taxon>Actinomycetes</taxon>
        <taxon>Propionibacteriales</taxon>
        <taxon>Kribbellaceae</taxon>
        <taxon>Kribbella</taxon>
    </lineage>
</organism>
<evidence type="ECO:0000256" key="1">
    <source>
        <dbReference type="SAM" id="SignalP"/>
    </source>
</evidence>
<dbReference type="SUPFAM" id="SSF52266">
    <property type="entry name" value="SGNH hydrolase"/>
    <property type="match status" value="1"/>
</dbReference>
<dbReference type="PROSITE" id="PS51318">
    <property type="entry name" value="TAT"/>
    <property type="match status" value="1"/>
</dbReference>
<dbReference type="InterPro" id="IPR006311">
    <property type="entry name" value="TAT_signal"/>
</dbReference>
<name>A0AAU7TQ58_9ACTN</name>
<accession>A0AAU7TQ58</accession>
<evidence type="ECO:0000313" key="2">
    <source>
        <dbReference type="EMBL" id="XBV28905.1"/>
    </source>
</evidence>
<protein>
    <recommendedName>
        <fullName evidence="3">SGNH hydrolase-type esterase domain-containing protein</fullName>
    </recommendedName>
</protein>